<dbReference type="SUPFAM" id="SSF109854">
    <property type="entry name" value="DinB/YfiT-like putative metalloenzymes"/>
    <property type="match status" value="1"/>
</dbReference>
<reference evidence="1 2" key="1">
    <citation type="submission" date="2018-06" db="EMBL/GenBank/DDBJ databases">
        <title>Genomic Encyclopedia of Type Strains, Phase III (KMG-III): the genomes of soil and plant-associated and newly described type strains.</title>
        <authorList>
            <person name="Whitman W."/>
        </authorList>
    </citation>
    <scope>NUCLEOTIDE SEQUENCE [LARGE SCALE GENOMIC DNA]</scope>
    <source>
        <strain evidence="1 2">CECT 7022</strain>
    </source>
</reference>
<gene>
    <name evidence="1" type="ORF">DFQ00_11273</name>
</gene>
<proteinExistence type="predicted"/>
<dbReference type="InterPro" id="IPR034660">
    <property type="entry name" value="DinB/YfiT-like"/>
</dbReference>
<sequence length="84" mass="9801">MDILTSQYEMIKRTRESLFRMCETMPSAAYLHTVEALGGESIRNLHVHVADCYRYMVRRSRSWTNHSQVQARIHPRCTGDACNI</sequence>
<evidence type="ECO:0000313" key="1">
    <source>
        <dbReference type="EMBL" id="PYE47624.1"/>
    </source>
</evidence>
<organism evidence="1 2">
    <name type="scientific">Paenibacillus barcinonensis</name>
    <dbReference type="NCBI Taxonomy" id="198119"/>
    <lineage>
        <taxon>Bacteria</taxon>
        <taxon>Bacillati</taxon>
        <taxon>Bacillota</taxon>
        <taxon>Bacilli</taxon>
        <taxon>Bacillales</taxon>
        <taxon>Paenibacillaceae</taxon>
        <taxon>Paenibacillus</taxon>
    </lineage>
</organism>
<dbReference type="EMBL" id="QJSW01000012">
    <property type="protein sequence ID" value="PYE47624.1"/>
    <property type="molecule type" value="Genomic_DNA"/>
</dbReference>
<comment type="caution">
    <text evidence="1">The sequence shown here is derived from an EMBL/GenBank/DDBJ whole genome shotgun (WGS) entry which is preliminary data.</text>
</comment>
<name>A0A2V4WJH5_PAEBA</name>
<accession>A0A2V4WJH5</accession>
<protein>
    <recommendedName>
        <fullName evidence="3">DinB family protein</fullName>
    </recommendedName>
</protein>
<evidence type="ECO:0000313" key="2">
    <source>
        <dbReference type="Proteomes" id="UP000247790"/>
    </source>
</evidence>
<dbReference type="AlphaFoldDB" id="A0A2V4WJH5"/>
<dbReference type="Proteomes" id="UP000247790">
    <property type="component" value="Unassembled WGS sequence"/>
</dbReference>
<evidence type="ECO:0008006" key="3">
    <source>
        <dbReference type="Google" id="ProtNLM"/>
    </source>
</evidence>